<dbReference type="InterPro" id="IPR001128">
    <property type="entry name" value="Cyt_P450"/>
</dbReference>
<sequence>MTFAGTDTTSNALSRTLHLLASYPKVKDRLRVELTEAIKTYGDIPCDDLVALSFLDAVCRETMRL</sequence>
<proteinExistence type="inferred from homology"/>
<evidence type="ECO:0000256" key="7">
    <source>
        <dbReference type="ARBA" id="ARBA00022723"/>
    </source>
</evidence>
<evidence type="ECO:0000313" key="14">
    <source>
        <dbReference type="Proteomes" id="UP000717328"/>
    </source>
</evidence>
<comment type="subcellular location">
    <subcellularLocation>
        <location evidence="2">Membrane</location>
    </subcellularLocation>
</comment>
<keyword evidence="14" id="KW-1185">Reference proteome</keyword>
<dbReference type="GO" id="GO:0016705">
    <property type="term" value="F:oxidoreductase activity, acting on paired donors, with incorporation or reduction of molecular oxygen"/>
    <property type="evidence" value="ECO:0007669"/>
    <property type="project" value="InterPro"/>
</dbReference>
<reference evidence="13" key="2">
    <citation type="submission" date="2021-10" db="EMBL/GenBank/DDBJ databases">
        <title>Phylogenomics reveals ancestral predisposition of the termite-cultivated fungus Termitomyces towards a domesticated lifestyle.</title>
        <authorList>
            <person name="Auxier B."/>
            <person name="Grum-Grzhimaylo A."/>
            <person name="Cardenas M.E."/>
            <person name="Lodge J.D."/>
            <person name="Laessoe T."/>
            <person name="Pedersen O."/>
            <person name="Smith M.E."/>
            <person name="Kuyper T.W."/>
            <person name="Franco-Molano E.A."/>
            <person name="Baroni T.J."/>
            <person name="Aanen D.K."/>
        </authorList>
    </citation>
    <scope>NUCLEOTIDE SEQUENCE</scope>
    <source>
        <strain evidence="13">D49</strain>
    </source>
</reference>
<keyword evidence="11" id="KW-0503">Monooxygenase</keyword>
<evidence type="ECO:0000256" key="2">
    <source>
        <dbReference type="ARBA" id="ARBA00004370"/>
    </source>
</evidence>
<dbReference type="GO" id="GO:0020037">
    <property type="term" value="F:heme binding"/>
    <property type="evidence" value="ECO:0007669"/>
    <property type="project" value="InterPro"/>
</dbReference>
<dbReference type="PRINTS" id="PR00385">
    <property type="entry name" value="P450"/>
</dbReference>
<evidence type="ECO:0008006" key="15">
    <source>
        <dbReference type="Google" id="ProtNLM"/>
    </source>
</evidence>
<evidence type="ECO:0000256" key="4">
    <source>
        <dbReference type="ARBA" id="ARBA00010617"/>
    </source>
</evidence>
<keyword evidence="7" id="KW-0479">Metal-binding</keyword>
<accession>A0A9P7FS60</accession>
<evidence type="ECO:0000256" key="6">
    <source>
        <dbReference type="ARBA" id="ARBA00022692"/>
    </source>
</evidence>
<keyword evidence="9" id="KW-0560">Oxidoreductase</keyword>
<dbReference type="Proteomes" id="UP000717328">
    <property type="component" value="Unassembled WGS sequence"/>
</dbReference>
<comment type="cofactor">
    <cofactor evidence="1">
        <name>heme</name>
        <dbReference type="ChEBI" id="CHEBI:30413"/>
    </cofactor>
</comment>
<evidence type="ECO:0000256" key="3">
    <source>
        <dbReference type="ARBA" id="ARBA00004721"/>
    </source>
</evidence>
<comment type="caution">
    <text evidence="13">The sequence shown here is derived from an EMBL/GenBank/DDBJ whole genome shotgun (WGS) entry which is preliminary data.</text>
</comment>
<dbReference type="SUPFAM" id="SSF48264">
    <property type="entry name" value="Cytochrome P450"/>
    <property type="match status" value="1"/>
</dbReference>
<organism evidence="13 14">
    <name type="scientific">Sphagnurus paluster</name>
    <dbReference type="NCBI Taxonomy" id="117069"/>
    <lineage>
        <taxon>Eukaryota</taxon>
        <taxon>Fungi</taxon>
        <taxon>Dikarya</taxon>
        <taxon>Basidiomycota</taxon>
        <taxon>Agaricomycotina</taxon>
        <taxon>Agaricomycetes</taxon>
        <taxon>Agaricomycetidae</taxon>
        <taxon>Agaricales</taxon>
        <taxon>Tricholomatineae</taxon>
        <taxon>Lyophyllaceae</taxon>
        <taxon>Sphagnurus</taxon>
    </lineage>
</organism>
<comment type="similarity">
    <text evidence="4">Belongs to the cytochrome P450 family.</text>
</comment>
<dbReference type="EMBL" id="JABCKI010006131">
    <property type="protein sequence ID" value="KAG5635283.1"/>
    <property type="molecule type" value="Genomic_DNA"/>
</dbReference>
<evidence type="ECO:0000256" key="8">
    <source>
        <dbReference type="ARBA" id="ARBA00022989"/>
    </source>
</evidence>
<keyword evidence="5" id="KW-0349">Heme</keyword>
<dbReference type="PANTHER" id="PTHR24305:SF166">
    <property type="entry name" value="CYTOCHROME P450 12A4, MITOCHONDRIAL-RELATED"/>
    <property type="match status" value="1"/>
</dbReference>
<evidence type="ECO:0000256" key="1">
    <source>
        <dbReference type="ARBA" id="ARBA00001971"/>
    </source>
</evidence>
<dbReference type="Gene3D" id="1.10.630.10">
    <property type="entry name" value="Cytochrome P450"/>
    <property type="match status" value="1"/>
</dbReference>
<reference evidence="13" key="1">
    <citation type="submission" date="2021-02" db="EMBL/GenBank/DDBJ databases">
        <authorList>
            <person name="Nieuwenhuis M."/>
            <person name="Van De Peppel L.J.J."/>
        </authorList>
    </citation>
    <scope>NUCLEOTIDE SEQUENCE</scope>
    <source>
        <strain evidence="13">D49</strain>
    </source>
</reference>
<evidence type="ECO:0000256" key="12">
    <source>
        <dbReference type="ARBA" id="ARBA00023136"/>
    </source>
</evidence>
<name>A0A9P7FS60_9AGAR</name>
<evidence type="ECO:0000256" key="9">
    <source>
        <dbReference type="ARBA" id="ARBA00023002"/>
    </source>
</evidence>
<dbReference type="GO" id="GO:0005506">
    <property type="term" value="F:iron ion binding"/>
    <property type="evidence" value="ECO:0007669"/>
    <property type="project" value="InterPro"/>
</dbReference>
<dbReference type="GO" id="GO:0016020">
    <property type="term" value="C:membrane"/>
    <property type="evidence" value="ECO:0007669"/>
    <property type="project" value="UniProtKB-SubCell"/>
</dbReference>
<dbReference type="AlphaFoldDB" id="A0A9P7FS60"/>
<dbReference type="InterPro" id="IPR036396">
    <property type="entry name" value="Cyt_P450_sf"/>
</dbReference>
<feature type="non-terminal residue" evidence="13">
    <location>
        <position position="65"/>
    </location>
</feature>
<evidence type="ECO:0000256" key="5">
    <source>
        <dbReference type="ARBA" id="ARBA00022617"/>
    </source>
</evidence>
<gene>
    <name evidence="13" type="ORF">H0H81_011821</name>
</gene>
<keyword evidence="8" id="KW-1133">Transmembrane helix</keyword>
<evidence type="ECO:0000313" key="13">
    <source>
        <dbReference type="EMBL" id="KAG5635283.1"/>
    </source>
</evidence>
<dbReference type="OrthoDB" id="1470350at2759"/>
<dbReference type="Pfam" id="PF00067">
    <property type="entry name" value="p450"/>
    <property type="match status" value="1"/>
</dbReference>
<keyword evidence="10" id="KW-0408">Iron</keyword>
<comment type="pathway">
    <text evidence="3">Secondary metabolite biosynthesis; terpenoid biosynthesis.</text>
</comment>
<keyword evidence="12" id="KW-0472">Membrane</keyword>
<dbReference type="GO" id="GO:0004497">
    <property type="term" value="F:monooxygenase activity"/>
    <property type="evidence" value="ECO:0007669"/>
    <property type="project" value="UniProtKB-KW"/>
</dbReference>
<evidence type="ECO:0000256" key="11">
    <source>
        <dbReference type="ARBA" id="ARBA00023033"/>
    </source>
</evidence>
<protein>
    <recommendedName>
        <fullName evidence="15">Cytochrome P450</fullName>
    </recommendedName>
</protein>
<dbReference type="PANTHER" id="PTHR24305">
    <property type="entry name" value="CYTOCHROME P450"/>
    <property type="match status" value="1"/>
</dbReference>
<keyword evidence="6" id="KW-0812">Transmembrane</keyword>
<evidence type="ECO:0000256" key="10">
    <source>
        <dbReference type="ARBA" id="ARBA00023004"/>
    </source>
</evidence>
<dbReference type="InterPro" id="IPR050121">
    <property type="entry name" value="Cytochrome_P450_monoxygenase"/>
</dbReference>